<feature type="signal peptide" evidence="1">
    <location>
        <begin position="1"/>
        <end position="17"/>
    </location>
</feature>
<accession>A0A9Y2B7V2</accession>
<reference evidence="2 3" key="1">
    <citation type="submission" date="2023-06" db="EMBL/GenBank/DDBJ databases">
        <title>Altererythrobacter rubellus NBRC 112769 genome.</title>
        <authorList>
            <person name="Zhang K."/>
        </authorList>
    </citation>
    <scope>NUCLEOTIDE SEQUENCE [LARGE SCALE GENOMIC DNA]</scope>
    <source>
        <strain evidence="2 3">NBRC 112769</strain>
    </source>
</reference>
<dbReference type="Gene3D" id="2.40.70.10">
    <property type="entry name" value="Acid Proteases"/>
    <property type="match status" value="2"/>
</dbReference>
<dbReference type="GO" id="GO:0006508">
    <property type="term" value="P:proteolysis"/>
    <property type="evidence" value="ECO:0007669"/>
    <property type="project" value="InterPro"/>
</dbReference>
<dbReference type="SUPFAM" id="SSF50630">
    <property type="entry name" value="Acid proteases"/>
    <property type="match status" value="2"/>
</dbReference>
<dbReference type="InterPro" id="IPR021109">
    <property type="entry name" value="Peptidase_aspartic_dom_sf"/>
</dbReference>
<dbReference type="InterPro" id="IPR001969">
    <property type="entry name" value="Aspartic_peptidase_AS"/>
</dbReference>
<evidence type="ECO:0000313" key="2">
    <source>
        <dbReference type="EMBL" id="WIW95429.1"/>
    </source>
</evidence>
<dbReference type="PROSITE" id="PS00141">
    <property type="entry name" value="ASP_PROTEASE"/>
    <property type="match status" value="2"/>
</dbReference>
<sequence>MSHIIWTAFATAGLAAAALPLTQVADDAQKRTPIATTPLLPDLTDPRTAILPLDEDSNLRYTIPVKIDGAGPYNFMIDTGAQATAVTDRVMRGVILPPAGEAMVVGMASRRIVDLVELDRFEVADRTLHNIAAPVLQHRHVGADGIIGLDALQDFRVLIDFREETIAMADADEDLGRRGFEIVVRARSKLGQLLITDALIEGVRATVIVDTGAQASMGNLALQRRISAKRAQEVKTTDVNGASILSDLSYARSIEFQGLEVSNVPITFADTPAFEALGLQDKPVLSLGMQHLRLFDRVAIDFAKRQILFDVPRRARTRYEGNHATRLDQ</sequence>
<name>A0A9Y2B7V2_9SPHN</name>
<evidence type="ECO:0000256" key="1">
    <source>
        <dbReference type="SAM" id="SignalP"/>
    </source>
</evidence>
<keyword evidence="1" id="KW-0732">Signal</keyword>
<feature type="chain" id="PRO_5040891005" evidence="1">
    <location>
        <begin position="18"/>
        <end position="329"/>
    </location>
</feature>
<gene>
    <name evidence="2" type="ORF">QQX03_10885</name>
</gene>
<evidence type="ECO:0000313" key="3">
    <source>
        <dbReference type="Proteomes" id="UP001231445"/>
    </source>
</evidence>
<dbReference type="KEGG" id="arue:QQX03_10885"/>
<dbReference type="CDD" id="cd05483">
    <property type="entry name" value="retropepsin_like_bacteria"/>
    <property type="match status" value="1"/>
</dbReference>
<dbReference type="EMBL" id="CP127221">
    <property type="protein sequence ID" value="WIW95429.1"/>
    <property type="molecule type" value="Genomic_DNA"/>
</dbReference>
<dbReference type="AlphaFoldDB" id="A0A9Y2B7V2"/>
<dbReference type="Proteomes" id="UP001231445">
    <property type="component" value="Chromosome"/>
</dbReference>
<dbReference type="InterPro" id="IPR034122">
    <property type="entry name" value="Retropepsin-like_bacterial"/>
</dbReference>
<protein>
    <submittedName>
        <fullName evidence="2">Retroviral-like aspartic protease family protein</fullName>
        <ecNumber evidence="2">3.4.23.-</ecNumber>
    </submittedName>
</protein>
<dbReference type="Pfam" id="PF13650">
    <property type="entry name" value="Asp_protease_2"/>
    <property type="match status" value="2"/>
</dbReference>
<keyword evidence="2" id="KW-0378">Hydrolase</keyword>
<keyword evidence="3" id="KW-1185">Reference proteome</keyword>
<organism evidence="2 3">
    <name type="scientific">Altererythrobacter rubellus</name>
    <dbReference type="NCBI Taxonomy" id="2173831"/>
    <lineage>
        <taxon>Bacteria</taxon>
        <taxon>Pseudomonadati</taxon>
        <taxon>Pseudomonadota</taxon>
        <taxon>Alphaproteobacteria</taxon>
        <taxon>Sphingomonadales</taxon>
        <taxon>Erythrobacteraceae</taxon>
        <taxon>Altererythrobacter</taxon>
    </lineage>
</organism>
<proteinExistence type="predicted"/>
<dbReference type="GO" id="GO:0004190">
    <property type="term" value="F:aspartic-type endopeptidase activity"/>
    <property type="evidence" value="ECO:0007669"/>
    <property type="project" value="InterPro"/>
</dbReference>
<dbReference type="EC" id="3.4.23.-" evidence="2"/>
<dbReference type="RefSeq" id="WP_285975744.1">
    <property type="nucleotide sequence ID" value="NZ_CP127221.1"/>
</dbReference>